<comment type="caution">
    <text evidence="1">The sequence shown here is derived from an EMBL/GenBank/DDBJ whole genome shotgun (WGS) entry which is preliminary data.</text>
</comment>
<reference evidence="1 2" key="1">
    <citation type="journal article" date="2013" name="Mar. Genomics">
        <title>Expression of sulfatases in Rhodopirellula baltica and the diversity of sulfatases in the genus Rhodopirellula.</title>
        <authorList>
            <person name="Wegner C.E."/>
            <person name="Richter-Heitmann T."/>
            <person name="Klindworth A."/>
            <person name="Klockow C."/>
            <person name="Richter M."/>
            <person name="Achstetter T."/>
            <person name="Glockner F.O."/>
            <person name="Harder J."/>
        </authorList>
    </citation>
    <scope>NUCLEOTIDE SEQUENCE [LARGE SCALE GENOMIC DNA]</scope>
    <source>
        <strain evidence="1 2">SM1</strain>
    </source>
</reference>
<name>M5S5L6_9BACT</name>
<dbReference type="Proteomes" id="UP000011991">
    <property type="component" value="Unassembled WGS sequence"/>
</dbReference>
<evidence type="ECO:0000313" key="2">
    <source>
        <dbReference type="Proteomes" id="UP000011991"/>
    </source>
</evidence>
<proteinExistence type="predicted"/>
<dbReference type="AlphaFoldDB" id="M5S5L6"/>
<sequence>MLRPVPTASEYKQRFLTHLRPEQINSLRFTYHGAVGGEASLARFKVEANAVSEIRANAQREDVYASQDEDAVQELKRKMAMCTDEGQIPEWFDFLFGKALPVFIDNGDSTAEHPAYLHEWYVDESRGIVYFVMIEGGMPQVA</sequence>
<dbReference type="EMBL" id="ANOG01000016">
    <property type="protein sequence ID" value="EMI22947.1"/>
    <property type="molecule type" value="Genomic_DNA"/>
</dbReference>
<evidence type="ECO:0000313" key="1">
    <source>
        <dbReference type="EMBL" id="EMI22947.1"/>
    </source>
</evidence>
<protein>
    <submittedName>
        <fullName evidence="1">Uncharacterized protein</fullName>
    </submittedName>
</protein>
<gene>
    <name evidence="1" type="ORF">RMSM_00126</name>
</gene>
<keyword evidence="2" id="KW-1185">Reference proteome</keyword>
<dbReference type="PATRIC" id="fig|1265738.3.peg.131"/>
<accession>M5S5L6</accession>
<organism evidence="1 2">
    <name type="scientific">Rhodopirellula maiorica SM1</name>
    <dbReference type="NCBI Taxonomy" id="1265738"/>
    <lineage>
        <taxon>Bacteria</taxon>
        <taxon>Pseudomonadati</taxon>
        <taxon>Planctomycetota</taxon>
        <taxon>Planctomycetia</taxon>
        <taxon>Pirellulales</taxon>
        <taxon>Pirellulaceae</taxon>
        <taxon>Novipirellula</taxon>
    </lineage>
</organism>